<organism evidence="3 4">
    <name type="scientific">Morchella conica CCBAS932</name>
    <dbReference type="NCBI Taxonomy" id="1392247"/>
    <lineage>
        <taxon>Eukaryota</taxon>
        <taxon>Fungi</taxon>
        <taxon>Dikarya</taxon>
        <taxon>Ascomycota</taxon>
        <taxon>Pezizomycotina</taxon>
        <taxon>Pezizomycetes</taxon>
        <taxon>Pezizales</taxon>
        <taxon>Morchellaceae</taxon>
        <taxon>Morchella</taxon>
    </lineage>
</organism>
<dbReference type="Gene3D" id="3.40.630.30">
    <property type="match status" value="1"/>
</dbReference>
<reference evidence="3 4" key="1">
    <citation type="journal article" date="2018" name="Nat. Ecol. Evol.">
        <title>Pezizomycetes genomes reveal the molecular basis of ectomycorrhizal truffle lifestyle.</title>
        <authorList>
            <person name="Murat C."/>
            <person name="Payen T."/>
            <person name="Noel B."/>
            <person name="Kuo A."/>
            <person name="Morin E."/>
            <person name="Chen J."/>
            <person name="Kohler A."/>
            <person name="Krizsan K."/>
            <person name="Balestrini R."/>
            <person name="Da Silva C."/>
            <person name="Montanini B."/>
            <person name="Hainaut M."/>
            <person name="Levati E."/>
            <person name="Barry K.W."/>
            <person name="Belfiori B."/>
            <person name="Cichocki N."/>
            <person name="Clum A."/>
            <person name="Dockter R.B."/>
            <person name="Fauchery L."/>
            <person name="Guy J."/>
            <person name="Iotti M."/>
            <person name="Le Tacon F."/>
            <person name="Lindquist E.A."/>
            <person name="Lipzen A."/>
            <person name="Malagnac F."/>
            <person name="Mello A."/>
            <person name="Molinier V."/>
            <person name="Miyauchi S."/>
            <person name="Poulain J."/>
            <person name="Riccioni C."/>
            <person name="Rubini A."/>
            <person name="Sitrit Y."/>
            <person name="Splivallo R."/>
            <person name="Traeger S."/>
            <person name="Wang M."/>
            <person name="Zifcakova L."/>
            <person name="Wipf D."/>
            <person name="Zambonelli A."/>
            <person name="Paolocci F."/>
            <person name="Nowrousian M."/>
            <person name="Ottonello S."/>
            <person name="Baldrian P."/>
            <person name="Spatafora J.W."/>
            <person name="Henrissat B."/>
            <person name="Nagy L.G."/>
            <person name="Aury J.M."/>
            <person name="Wincker P."/>
            <person name="Grigoriev I.V."/>
            <person name="Bonfante P."/>
            <person name="Martin F.M."/>
        </authorList>
    </citation>
    <scope>NUCLEOTIDE SEQUENCE [LARGE SCALE GENOMIC DNA]</scope>
    <source>
        <strain evidence="3 4">CCBAS932</strain>
    </source>
</reference>
<dbReference type="GO" id="GO:0005634">
    <property type="term" value="C:nucleus"/>
    <property type="evidence" value="ECO:0007669"/>
    <property type="project" value="TreeGrafter"/>
</dbReference>
<protein>
    <recommendedName>
        <fullName evidence="2">N-acetyltransferase domain-containing protein</fullName>
    </recommendedName>
</protein>
<accession>A0A3N4L0V9</accession>
<dbReference type="Proteomes" id="UP000277580">
    <property type="component" value="Unassembled WGS sequence"/>
</dbReference>
<evidence type="ECO:0000313" key="4">
    <source>
        <dbReference type="Proteomes" id="UP000277580"/>
    </source>
</evidence>
<evidence type="ECO:0000256" key="1">
    <source>
        <dbReference type="SAM" id="MobiDB-lite"/>
    </source>
</evidence>
<dbReference type="InterPro" id="IPR016181">
    <property type="entry name" value="Acyl_CoA_acyltransferase"/>
</dbReference>
<dbReference type="InterPro" id="IPR052742">
    <property type="entry name" value="Mito_N-acetyltransferase"/>
</dbReference>
<dbReference type="AlphaFoldDB" id="A0A3N4L0V9"/>
<dbReference type="SUPFAM" id="SSF55729">
    <property type="entry name" value="Acyl-CoA N-acyltransferases (Nat)"/>
    <property type="match status" value="1"/>
</dbReference>
<feature type="region of interest" description="Disordered" evidence="1">
    <location>
        <begin position="1"/>
        <end position="20"/>
    </location>
</feature>
<dbReference type="OrthoDB" id="10264707at2759"/>
<evidence type="ECO:0000313" key="3">
    <source>
        <dbReference type="EMBL" id="RPB11615.1"/>
    </source>
</evidence>
<evidence type="ECO:0000259" key="2">
    <source>
        <dbReference type="PROSITE" id="PS51186"/>
    </source>
</evidence>
<name>A0A3N4L0V9_9PEZI</name>
<dbReference type="GO" id="GO:0016747">
    <property type="term" value="F:acyltransferase activity, transferring groups other than amino-acyl groups"/>
    <property type="evidence" value="ECO:0007669"/>
    <property type="project" value="InterPro"/>
</dbReference>
<dbReference type="PANTHER" id="PTHR43138:SF1">
    <property type="entry name" value="N-ACETYLTRANSFERASE ACA1"/>
    <property type="match status" value="1"/>
</dbReference>
<dbReference type="InParanoid" id="A0A3N4L0V9"/>
<dbReference type="InterPro" id="IPR000182">
    <property type="entry name" value="GNAT_dom"/>
</dbReference>
<dbReference type="PANTHER" id="PTHR43138">
    <property type="entry name" value="ACETYLTRANSFERASE, GNAT FAMILY"/>
    <property type="match status" value="1"/>
</dbReference>
<gene>
    <name evidence="3" type="ORF">P167DRAFT_536536</name>
</gene>
<feature type="domain" description="N-acetyltransferase" evidence="2">
    <location>
        <begin position="66"/>
        <end position="215"/>
    </location>
</feature>
<keyword evidence="4" id="KW-1185">Reference proteome</keyword>
<sequence>MPAMLDDPTAATLPTPTPTSLPAPVPVTLRDGTPATLYPIFAPSFLPTSLVTFLAAQFNAEIARGDTYPHDQPLAADHFREYWFGAFGAVLLTGAYEEGVLEDEGRDWESVCLGTFYVKPNYPGRCGHVCNAGFLTVPAARGRGCGSVMGREYLRIAKMLGYTYSVFNLVFETNVASLRIWDGLGFERIGRVKGAARLRSYPRRMVDAFMIGKEL</sequence>
<dbReference type="EMBL" id="ML119134">
    <property type="protein sequence ID" value="RPB11615.1"/>
    <property type="molecule type" value="Genomic_DNA"/>
</dbReference>
<proteinExistence type="predicted"/>
<dbReference type="STRING" id="1392247.A0A3N4L0V9"/>
<dbReference type="PROSITE" id="PS51186">
    <property type="entry name" value="GNAT"/>
    <property type="match status" value="1"/>
</dbReference>